<dbReference type="PANTHER" id="PTHR46586">
    <property type="entry name" value="ANKYRIN REPEAT-CONTAINING PROTEIN"/>
    <property type="match status" value="1"/>
</dbReference>
<dbReference type="AlphaFoldDB" id="A0A5E4MA13"/>
<accession>A0A5E4MA13</accession>
<feature type="compositionally biased region" description="Polar residues" evidence="1">
    <location>
        <begin position="10"/>
        <end position="22"/>
    </location>
</feature>
<dbReference type="OrthoDB" id="6571938at2759"/>
<sequence length="260" mass="29333">MADHKGNGNGSDSIKQETMPSSRVTSLAKLAYLNMSDDMKLECNELMPNIKDCCVTLFNMFRRRTTMVYGKHLYDHRSPMAKPHQKIIAAVKSGNLDWLMIAHGNRQLPGNPTSYLTALYNLPCLRFALENALDGNLECIMYLHRHGCNWIEETCNLAAKNGHFDCLVYAHQKGCPWNSNTCAEAAAGGHLQCLVYAFENGCPWNQDTTRSAAVNGHLNCLWYALSNDCPINMDNVIRLLNDMNTEYSAQCLKFIKSWKE</sequence>
<gene>
    <name evidence="2" type="ORF">CINCED_3A023021</name>
</gene>
<keyword evidence="3" id="KW-1185">Reference proteome</keyword>
<dbReference type="Gene3D" id="1.25.40.20">
    <property type="entry name" value="Ankyrin repeat-containing domain"/>
    <property type="match status" value="1"/>
</dbReference>
<protein>
    <submittedName>
        <fullName evidence="2">Ankyrin repeat-containing domain</fullName>
    </submittedName>
</protein>
<evidence type="ECO:0000313" key="3">
    <source>
        <dbReference type="Proteomes" id="UP000325440"/>
    </source>
</evidence>
<dbReference type="InterPro" id="IPR052050">
    <property type="entry name" value="SecEffector_AnkRepeat"/>
</dbReference>
<name>A0A5E4MA13_9HEMI</name>
<organism evidence="2 3">
    <name type="scientific">Cinara cedri</name>
    <dbReference type="NCBI Taxonomy" id="506608"/>
    <lineage>
        <taxon>Eukaryota</taxon>
        <taxon>Metazoa</taxon>
        <taxon>Ecdysozoa</taxon>
        <taxon>Arthropoda</taxon>
        <taxon>Hexapoda</taxon>
        <taxon>Insecta</taxon>
        <taxon>Pterygota</taxon>
        <taxon>Neoptera</taxon>
        <taxon>Paraneoptera</taxon>
        <taxon>Hemiptera</taxon>
        <taxon>Sternorrhyncha</taxon>
        <taxon>Aphidomorpha</taxon>
        <taxon>Aphidoidea</taxon>
        <taxon>Aphididae</taxon>
        <taxon>Lachninae</taxon>
        <taxon>Cinara</taxon>
    </lineage>
</organism>
<evidence type="ECO:0000313" key="2">
    <source>
        <dbReference type="EMBL" id="VVC26086.1"/>
    </source>
</evidence>
<dbReference type="SUPFAM" id="SSF140860">
    <property type="entry name" value="Pseudo ankyrin repeat-like"/>
    <property type="match status" value="1"/>
</dbReference>
<dbReference type="PANTHER" id="PTHR46586:SF3">
    <property type="entry name" value="ANKYRIN REPEAT-CONTAINING PROTEIN"/>
    <property type="match status" value="1"/>
</dbReference>
<reference evidence="2 3" key="1">
    <citation type="submission" date="2019-08" db="EMBL/GenBank/DDBJ databases">
        <authorList>
            <person name="Alioto T."/>
            <person name="Alioto T."/>
            <person name="Gomez Garrido J."/>
        </authorList>
    </citation>
    <scope>NUCLEOTIDE SEQUENCE [LARGE SCALE GENOMIC DNA]</scope>
</reference>
<proteinExistence type="predicted"/>
<feature type="region of interest" description="Disordered" evidence="1">
    <location>
        <begin position="1"/>
        <end position="22"/>
    </location>
</feature>
<dbReference type="EMBL" id="CABPRJ010000024">
    <property type="protein sequence ID" value="VVC26086.1"/>
    <property type="molecule type" value="Genomic_DNA"/>
</dbReference>
<dbReference type="Proteomes" id="UP000325440">
    <property type="component" value="Unassembled WGS sequence"/>
</dbReference>
<dbReference type="InterPro" id="IPR036770">
    <property type="entry name" value="Ankyrin_rpt-contain_sf"/>
</dbReference>
<evidence type="ECO:0000256" key="1">
    <source>
        <dbReference type="SAM" id="MobiDB-lite"/>
    </source>
</evidence>